<evidence type="ECO:0000313" key="3">
    <source>
        <dbReference type="Proteomes" id="UP001604002"/>
    </source>
</evidence>
<dbReference type="RefSeq" id="WP_393992017.1">
    <property type="nucleotide sequence ID" value="NZ_JBAFVH010000004.1"/>
</dbReference>
<feature type="transmembrane region" description="Helical" evidence="1">
    <location>
        <begin position="79"/>
        <end position="96"/>
    </location>
</feature>
<feature type="transmembrane region" description="Helical" evidence="1">
    <location>
        <begin position="37"/>
        <end position="59"/>
    </location>
</feature>
<organism evidence="2 3">
    <name type="scientific">Xanthobacter oligotrophicus</name>
    <dbReference type="NCBI Taxonomy" id="2607286"/>
    <lineage>
        <taxon>Bacteria</taxon>
        <taxon>Pseudomonadati</taxon>
        <taxon>Pseudomonadota</taxon>
        <taxon>Alphaproteobacteria</taxon>
        <taxon>Hyphomicrobiales</taxon>
        <taxon>Xanthobacteraceae</taxon>
        <taxon>Xanthobacter</taxon>
    </lineage>
</organism>
<evidence type="ECO:0000313" key="2">
    <source>
        <dbReference type="EMBL" id="MFG1372099.1"/>
    </source>
</evidence>
<keyword evidence="3" id="KW-1185">Reference proteome</keyword>
<dbReference type="EMBL" id="JBAFVH010000004">
    <property type="protein sequence ID" value="MFG1372099.1"/>
    <property type="molecule type" value="Genomic_DNA"/>
</dbReference>
<feature type="transmembrane region" description="Helical" evidence="1">
    <location>
        <begin position="137"/>
        <end position="155"/>
    </location>
</feature>
<protein>
    <submittedName>
        <fullName evidence="2">DUF6790 family protein</fullName>
    </submittedName>
</protein>
<proteinExistence type="predicted"/>
<keyword evidence="1" id="KW-1133">Transmembrane helix</keyword>
<sequence>MVFWVPILSYVAVVLLTALSFSRAAPPRGPGLLAKLLLRYICLVPVGLMGLWGALGHIAFPAQSAAHIGWATSPFQTEVGAANLGIGLAGLIGAFYPSWGFRLAVAVVAAGFLGGAAVTHLIEIAETGNYAAGNAGPILYTDVLTPLLLLILLALTSRSSRAA</sequence>
<feature type="transmembrane region" description="Helical" evidence="1">
    <location>
        <begin position="103"/>
        <end position="125"/>
    </location>
</feature>
<evidence type="ECO:0000256" key="1">
    <source>
        <dbReference type="SAM" id="Phobius"/>
    </source>
</evidence>
<keyword evidence="1" id="KW-0812">Transmembrane</keyword>
<dbReference type="Pfam" id="PF20589">
    <property type="entry name" value="DUF6790"/>
    <property type="match status" value="1"/>
</dbReference>
<feature type="transmembrane region" description="Helical" evidence="1">
    <location>
        <begin position="6"/>
        <end position="25"/>
    </location>
</feature>
<keyword evidence="1" id="KW-0472">Membrane</keyword>
<gene>
    <name evidence="2" type="ORF">V5F32_07985</name>
</gene>
<accession>A0ABW6ZWF9</accession>
<reference evidence="2 3" key="1">
    <citation type="submission" date="2024-02" db="EMBL/GenBank/DDBJ databases">
        <title>Expansion and revision of Xanthobacter and proposal of Roseixanthobacter gen. nov.</title>
        <authorList>
            <person name="Soltysiak M.P.M."/>
            <person name="Jalihal A."/>
            <person name="Ory A."/>
            <person name="Chrisophersen C."/>
            <person name="Lee A.D."/>
            <person name="Boulton J."/>
            <person name="Springer M."/>
        </authorList>
    </citation>
    <scope>NUCLEOTIDE SEQUENCE [LARGE SCALE GENOMIC DNA]</scope>
    <source>
        <strain evidence="2 3">23A</strain>
    </source>
</reference>
<name>A0ABW6ZWF9_9HYPH</name>
<dbReference type="Proteomes" id="UP001604002">
    <property type="component" value="Unassembled WGS sequence"/>
</dbReference>
<dbReference type="InterPro" id="IPR046740">
    <property type="entry name" value="DUF6790"/>
</dbReference>
<comment type="caution">
    <text evidence="2">The sequence shown here is derived from an EMBL/GenBank/DDBJ whole genome shotgun (WGS) entry which is preliminary data.</text>
</comment>